<evidence type="ECO:0000256" key="3">
    <source>
        <dbReference type="ARBA" id="ARBA00015212"/>
    </source>
</evidence>
<dbReference type="GO" id="GO:0000178">
    <property type="term" value="C:exosome (RNase complex)"/>
    <property type="evidence" value="ECO:0007669"/>
    <property type="project" value="TreeGrafter"/>
</dbReference>
<evidence type="ECO:0000256" key="5">
    <source>
        <dbReference type="ARBA" id="ARBA00022884"/>
    </source>
</evidence>
<comment type="similarity">
    <text evidence="2 7">Belongs to the C1D family.</text>
</comment>
<gene>
    <name evidence="10" type="primary">LOC108040210</name>
    <name evidence="8" type="synonym">108040210</name>
</gene>
<evidence type="ECO:0000256" key="7">
    <source>
        <dbReference type="RuleBase" id="RU368003"/>
    </source>
</evidence>
<keyword evidence="7" id="KW-0238">DNA-binding</keyword>
<dbReference type="Pfam" id="PF04000">
    <property type="entry name" value="Sas10_Utp3"/>
    <property type="match status" value="1"/>
</dbReference>
<dbReference type="RefSeq" id="XP_016973029.1">
    <property type="nucleotide sequence ID" value="XM_017117540.1"/>
</dbReference>
<dbReference type="GeneID" id="108040210"/>
<evidence type="ECO:0000256" key="4">
    <source>
        <dbReference type="ARBA" id="ARBA00022552"/>
    </source>
</evidence>
<protein>
    <recommendedName>
        <fullName evidence="3 7">Nuclear nucleic acid-binding protein C1D</fullName>
    </recommendedName>
</protein>
<keyword evidence="7" id="KW-0963">Cytoplasm</keyword>
<dbReference type="GO" id="GO:0010468">
    <property type="term" value="P:regulation of gene expression"/>
    <property type="evidence" value="ECO:0007669"/>
    <property type="project" value="TreeGrafter"/>
</dbReference>
<evidence type="ECO:0000313" key="8">
    <source>
        <dbReference type="EnsemblMetazoa" id="XP_016973029.1"/>
    </source>
</evidence>
<comment type="subunit">
    <text evidence="7">Monomer and homodimer.</text>
</comment>
<accession>A0A6P4E923</accession>
<comment type="subcellular location">
    <subcellularLocation>
        <location evidence="7">Cytoplasm</location>
    </subcellularLocation>
    <subcellularLocation>
        <location evidence="7">Nucleus</location>
        <location evidence="7">Nucleolus</location>
    </subcellularLocation>
    <subcellularLocation>
        <location evidence="1 7">Nucleus</location>
    </subcellularLocation>
</comment>
<reference evidence="9" key="1">
    <citation type="journal article" date="2021" name="Elife">
        <title>Highly contiguous assemblies of 101 drosophilid genomes.</title>
        <authorList>
            <person name="Kim B.Y."/>
            <person name="Wang J.R."/>
            <person name="Miller D.E."/>
            <person name="Barmina O."/>
            <person name="Delaney E."/>
            <person name="Thompson A."/>
            <person name="Comeault A.A."/>
            <person name="Peede D."/>
            <person name="D'Agostino E.R."/>
            <person name="Pelaez J."/>
            <person name="Aguilar J.M."/>
            <person name="Haji D."/>
            <person name="Matsunaga T."/>
            <person name="Armstrong E.E."/>
            <person name="Zych M."/>
            <person name="Ogawa Y."/>
            <person name="Stamenkovic-Radak M."/>
            <person name="Jelic M."/>
            <person name="Veselinovic M.S."/>
            <person name="Tanaskovic M."/>
            <person name="Eric P."/>
            <person name="Gao J.J."/>
            <person name="Katoh T.K."/>
            <person name="Toda M.J."/>
            <person name="Watabe H."/>
            <person name="Watada M."/>
            <person name="Davis J.S."/>
            <person name="Moyle L.C."/>
            <person name="Manoli G."/>
            <person name="Bertolini E."/>
            <person name="Kostal V."/>
            <person name="Hawley R.S."/>
            <person name="Takahashi A."/>
            <person name="Jones C.D."/>
            <person name="Price D.K."/>
            <person name="Whiteman N."/>
            <person name="Kopp A."/>
            <person name="Matute D.R."/>
            <person name="Petrov D.A."/>
        </authorList>
    </citation>
    <scope>NUCLEOTIDE SEQUENCE [LARGE SCALE GENOMIC DNA]</scope>
</reference>
<organism evidence="10">
    <name type="scientific">Drosophila rhopaloa</name>
    <name type="common">Fruit fly</name>
    <dbReference type="NCBI Taxonomy" id="1041015"/>
    <lineage>
        <taxon>Eukaryota</taxon>
        <taxon>Metazoa</taxon>
        <taxon>Ecdysozoa</taxon>
        <taxon>Arthropoda</taxon>
        <taxon>Hexapoda</taxon>
        <taxon>Insecta</taxon>
        <taxon>Pterygota</taxon>
        <taxon>Neoptera</taxon>
        <taxon>Endopterygota</taxon>
        <taxon>Diptera</taxon>
        <taxon>Brachycera</taxon>
        <taxon>Muscomorpha</taxon>
        <taxon>Ephydroidea</taxon>
        <taxon>Drosophilidae</taxon>
        <taxon>Drosophila</taxon>
        <taxon>Sophophora</taxon>
    </lineage>
</organism>
<dbReference type="GO" id="GO:0003677">
    <property type="term" value="F:DNA binding"/>
    <property type="evidence" value="ECO:0007669"/>
    <property type="project" value="UniProtKB-KW"/>
</dbReference>
<dbReference type="GO" id="GO:0000460">
    <property type="term" value="P:maturation of 5.8S rRNA"/>
    <property type="evidence" value="ECO:0007669"/>
    <property type="project" value="TreeGrafter"/>
</dbReference>
<keyword evidence="9" id="KW-1185">Reference proteome</keyword>
<reference evidence="10" key="2">
    <citation type="submission" date="2025-04" db="UniProtKB">
        <authorList>
            <consortium name="RefSeq"/>
        </authorList>
    </citation>
    <scope>IDENTIFICATION</scope>
</reference>
<dbReference type="GO" id="GO:0005737">
    <property type="term" value="C:cytoplasm"/>
    <property type="evidence" value="ECO:0007669"/>
    <property type="project" value="UniProtKB-SubCell"/>
</dbReference>
<evidence type="ECO:0000256" key="1">
    <source>
        <dbReference type="ARBA" id="ARBA00004123"/>
    </source>
</evidence>
<dbReference type="PANTHER" id="PTHR15341:SF3">
    <property type="entry name" value="NUCLEAR NUCLEIC ACID-BINDING PROTEIN C1D"/>
    <property type="match status" value="1"/>
</dbReference>
<evidence type="ECO:0000313" key="9">
    <source>
        <dbReference type="Proteomes" id="UP001652680"/>
    </source>
</evidence>
<name>A0A6P4E923_DRORH</name>
<dbReference type="InterPro" id="IPR007146">
    <property type="entry name" value="Sas10/Utp3/C1D"/>
</dbReference>
<dbReference type="OMA" id="RTVNTND"/>
<sequence length="159" mass="17856">MSQGNNDDCKGLPIGFTLDQRLQDDKNMQGILKTFYSAIEVLEADLKKALALQEKRNLPLNEQIKLDSYLAYLTSTLFWIHLKLQGVDVSKHGVLHDLARAKELLARDKEINASLAAPRLDMPAAKRFIAAGTHTRFVDMDGVMVTEKQYNQSLKKAAQ</sequence>
<dbReference type="GO" id="GO:0005730">
    <property type="term" value="C:nucleolus"/>
    <property type="evidence" value="ECO:0007669"/>
    <property type="project" value="UniProtKB-SubCell"/>
</dbReference>
<proteinExistence type="inferred from homology"/>
<dbReference type="EnsemblMetazoa" id="XM_017117540.1">
    <property type="protein sequence ID" value="XP_016973029.1"/>
    <property type="gene ID" value="LOC108040210"/>
</dbReference>
<keyword evidence="6 7" id="KW-0539">Nucleus</keyword>
<reference evidence="8" key="3">
    <citation type="submission" date="2025-05" db="UniProtKB">
        <authorList>
            <consortium name="EnsemblMetazoa"/>
        </authorList>
    </citation>
    <scope>IDENTIFICATION</scope>
</reference>
<evidence type="ECO:0000256" key="2">
    <source>
        <dbReference type="ARBA" id="ARBA00009154"/>
    </source>
</evidence>
<dbReference type="AlphaFoldDB" id="A0A6P4E923"/>
<keyword evidence="4 7" id="KW-0698">rRNA processing</keyword>
<dbReference type="CTD" id="32558"/>
<evidence type="ECO:0000256" key="6">
    <source>
        <dbReference type="ARBA" id="ARBA00023242"/>
    </source>
</evidence>
<comment type="function">
    <text evidence="7">Plays a role in the recruitment of the exosome to pre-rRNA to mediate the 3'-5' end processing of the 5.8S rRNA.</text>
</comment>
<dbReference type="GO" id="GO:0003723">
    <property type="term" value="F:RNA binding"/>
    <property type="evidence" value="ECO:0007669"/>
    <property type="project" value="UniProtKB-UniRule"/>
</dbReference>
<dbReference type="Proteomes" id="UP001652680">
    <property type="component" value="Unassembled WGS sequence"/>
</dbReference>
<dbReference type="InterPro" id="IPR011082">
    <property type="entry name" value="Exosome-assoc_fac/DNA_repair"/>
</dbReference>
<keyword evidence="5 7" id="KW-0694">RNA-binding</keyword>
<evidence type="ECO:0000313" key="10">
    <source>
        <dbReference type="RefSeq" id="XP_016973029.1"/>
    </source>
</evidence>
<dbReference type="PANTHER" id="PTHR15341">
    <property type="entry name" value="SUN-COR STEROID HORMONE RECEPTOR CO-REPRESSOR"/>
    <property type="match status" value="1"/>
</dbReference>
<dbReference type="OrthoDB" id="1421013at2759"/>